<feature type="domain" description="Thioesterase" evidence="1">
    <location>
        <begin position="53"/>
        <end position="128"/>
    </location>
</feature>
<keyword evidence="3" id="KW-1185">Reference proteome</keyword>
<dbReference type="PANTHER" id="PTHR47260:SF3">
    <property type="entry name" value="THIOESTERASE FAMILY PROTEIN (AFU_ORTHOLOGUE AFUA_7G03960)"/>
    <property type="match status" value="1"/>
</dbReference>
<dbReference type="AlphaFoldDB" id="A0A1M5WKT2"/>
<accession>A0A1M5WKT2</accession>
<dbReference type="InterPro" id="IPR006683">
    <property type="entry name" value="Thioestr_dom"/>
</dbReference>
<dbReference type="SUPFAM" id="SSF54637">
    <property type="entry name" value="Thioesterase/thiol ester dehydrase-isomerase"/>
    <property type="match status" value="1"/>
</dbReference>
<evidence type="ECO:0000313" key="3">
    <source>
        <dbReference type="Proteomes" id="UP000184139"/>
    </source>
</evidence>
<dbReference type="Gene3D" id="3.10.129.10">
    <property type="entry name" value="Hotdog Thioesterase"/>
    <property type="match status" value="1"/>
</dbReference>
<dbReference type="InterPro" id="IPR029069">
    <property type="entry name" value="HotDog_dom_sf"/>
</dbReference>
<dbReference type="GO" id="GO:0016790">
    <property type="term" value="F:thiolester hydrolase activity"/>
    <property type="evidence" value="ECO:0007669"/>
    <property type="project" value="UniProtKB-ARBA"/>
</dbReference>
<dbReference type="Proteomes" id="UP000184139">
    <property type="component" value="Unassembled WGS sequence"/>
</dbReference>
<proteinExistence type="predicted"/>
<protein>
    <submittedName>
        <fullName evidence="2">Acyl-coenzyme A thioesterase PaaI, contains HGG motif</fullName>
    </submittedName>
</protein>
<dbReference type="OrthoDB" id="5297685at2"/>
<evidence type="ECO:0000313" key="2">
    <source>
        <dbReference type="EMBL" id="SHH88135.1"/>
    </source>
</evidence>
<dbReference type="PANTHER" id="PTHR47260">
    <property type="entry name" value="UPF0644 PROTEIN PB2B4.06"/>
    <property type="match status" value="1"/>
</dbReference>
<gene>
    <name evidence="2" type="ORF">SAMN02745124_02375</name>
</gene>
<dbReference type="Pfam" id="PF03061">
    <property type="entry name" value="4HBT"/>
    <property type="match status" value="1"/>
</dbReference>
<name>A0A1M5WKT2_9BACT</name>
<dbReference type="STRING" id="1121409.SAMN02745124_02375"/>
<organism evidence="2 3">
    <name type="scientific">Desulfofustis glycolicus DSM 9705</name>
    <dbReference type="NCBI Taxonomy" id="1121409"/>
    <lineage>
        <taxon>Bacteria</taxon>
        <taxon>Pseudomonadati</taxon>
        <taxon>Thermodesulfobacteriota</taxon>
        <taxon>Desulfobulbia</taxon>
        <taxon>Desulfobulbales</taxon>
        <taxon>Desulfocapsaceae</taxon>
        <taxon>Desulfofustis</taxon>
    </lineage>
</organism>
<dbReference type="InterPro" id="IPR052061">
    <property type="entry name" value="PTE-AB_protein"/>
</dbReference>
<reference evidence="2 3" key="1">
    <citation type="submission" date="2016-11" db="EMBL/GenBank/DDBJ databases">
        <authorList>
            <person name="Jaros S."/>
            <person name="Januszkiewicz K."/>
            <person name="Wedrychowicz H."/>
        </authorList>
    </citation>
    <scope>NUCLEOTIDE SEQUENCE [LARGE SCALE GENOMIC DNA]</scope>
    <source>
        <strain evidence="2 3">DSM 9705</strain>
    </source>
</reference>
<dbReference type="EMBL" id="FQXS01000013">
    <property type="protein sequence ID" value="SHH88135.1"/>
    <property type="molecule type" value="Genomic_DNA"/>
</dbReference>
<dbReference type="RefSeq" id="WP_073376268.1">
    <property type="nucleotide sequence ID" value="NZ_FQXS01000013.1"/>
</dbReference>
<dbReference type="CDD" id="cd03443">
    <property type="entry name" value="PaaI_thioesterase"/>
    <property type="match status" value="1"/>
</dbReference>
<sequence length="173" mass="19676">MKHKVINRQPNSRRCFVCGLENRYGLKSRFYELDNREIVALFTPADEHQSYPGRLHGGIAAAILDETIGRAVLNHQDTELWGVTIEFSMKFRQPVPLDREIKVLARITGENKRSFTGSGEIVLADGSVAVEGSGRYLKMALSSVTDFDFKEEEWRVVEQDDDDPLEVDCPEHH</sequence>
<evidence type="ECO:0000259" key="1">
    <source>
        <dbReference type="Pfam" id="PF03061"/>
    </source>
</evidence>